<keyword evidence="3" id="KW-1185">Reference proteome</keyword>
<organism evidence="2 3">
    <name type="scientific">Lysobacter firmicutimachus</name>
    <dbReference type="NCBI Taxonomy" id="1792846"/>
    <lineage>
        <taxon>Bacteria</taxon>
        <taxon>Pseudomonadati</taxon>
        <taxon>Pseudomonadota</taxon>
        <taxon>Gammaproteobacteria</taxon>
        <taxon>Lysobacterales</taxon>
        <taxon>Lysobacteraceae</taxon>
        <taxon>Lysobacter</taxon>
    </lineage>
</organism>
<gene>
    <name evidence="2" type="ORF">V2J18_09255</name>
</gene>
<reference evidence="2 3" key="1">
    <citation type="submission" date="2024-02" db="EMBL/GenBank/DDBJ databases">
        <title>Lysobacter Genome Sequencing and Mining.</title>
        <authorList>
            <person name="Bierman J."/>
            <person name="Walker M.C."/>
        </authorList>
    </citation>
    <scope>NUCLEOTIDE SEQUENCE [LARGE SCALE GENOMIC DNA]</scope>
    <source>
        <strain evidence="2 3">PB6250</strain>
    </source>
</reference>
<accession>A0ABU8D1F3</accession>
<sequence>MRQTDRAHAGEAHAFELLAVGFDVRRKQPQAAQRQRPVGVLRADTQVDRALRCRSEGGVVDEEQVAGQGLRVERKQTPARRMSRTVAVGIVGRGGEQRRDGEPLSAQLVMRGVERSRAQAEGVGADTAAQRLLVGLHAGIELRVRALDREQFQVAAVAEAHIAIGDAAGRAARPHLEAELDRHRRGDLVDAAAPDQRVVDVAAGGGRGRRCRWPGRGRAGAQQQGAAQGEGQGDGWFGLRLHGRLRVRLRWRTASRRRSRAGAHGRTATGTKGRSVRIEDARARAMQAVNRRDGSIRDSAQP</sequence>
<dbReference type="EMBL" id="JBANDL010000002">
    <property type="protein sequence ID" value="MEI2454863.1"/>
    <property type="molecule type" value="Genomic_DNA"/>
</dbReference>
<evidence type="ECO:0000256" key="1">
    <source>
        <dbReference type="SAM" id="MobiDB-lite"/>
    </source>
</evidence>
<feature type="compositionally biased region" description="Low complexity" evidence="1">
    <location>
        <begin position="216"/>
        <end position="227"/>
    </location>
</feature>
<name>A0ABU8D1F3_9GAMM</name>
<comment type="caution">
    <text evidence="2">The sequence shown here is derived from an EMBL/GenBank/DDBJ whole genome shotgun (WGS) entry which is preliminary data.</text>
</comment>
<protein>
    <submittedName>
        <fullName evidence="2">Uncharacterized protein</fullName>
    </submittedName>
</protein>
<feature type="region of interest" description="Disordered" evidence="1">
    <location>
        <begin position="205"/>
        <end position="233"/>
    </location>
</feature>
<dbReference type="Proteomes" id="UP001387215">
    <property type="component" value="Unassembled WGS sequence"/>
</dbReference>
<feature type="region of interest" description="Disordered" evidence="1">
    <location>
        <begin position="255"/>
        <end position="276"/>
    </location>
</feature>
<proteinExistence type="predicted"/>
<evidence type="ECO:0000313" key="3">
    <source>
        <dbReference type="Proteomes" id="UP001387215"/>
    </source>
</evidence>
<feature type="compositionally biased region" description="Low complexity" evidence="1">
    <location>
        <begin position="264"/>
        <end position="273"/>
    </location>
</feature>
<evidence type="ECO:0000313" key="2">
    <source>
        <dbReference type="EMBL" id="MEI2454863.1"/>
    </source>
</evidence>